<sequence>MEGPQTPSARPGGGSGGIVTETRLAGSWPCASPVPLACRPPLCAFPARGPGLCVWSSADPEGQLLVLRGHRDPVTAVAFGNAGSPLLVCSASPDCVVTWRLDECREQALRGVDPRGAVLGTLLGKVPCVRYRPDDRAAAVCAGNQVLLLDVEARSVLAQLQGHQGPVTAVEFCPRQPHVLVSVAEDRCFKVWDSRAGCLLHSSPVLTAAPLLSLCVDEESQQLVAGCAEGQLCVCSLAESHRYRCVTRVDLRKQVESFRARMAGPRLCGWPEGSELPSADAPGRGDAVDATLPVLGLAPCDLAHLRGPDRGLSLPAVNARGLWVGSSTGSFVLNLVNFELEAVLLYEDFRHLSIQVAGSCAVTSSDDKAFCLLTSMFGGEAALLEVDLAALVRSQQRPLLTTPLSVLPSSCVSPTSPLCFGVAAERRARPGGHKRAAARGAVRDQPLVFHSSVRSSGYAAAPHAAAFSPKTAVKGDRGRSSGRRNTHQREEYPSEKSVPTTLRKQLAVPQGPAAVCCVQFSGDGRRLACGLANHVLLVFGVDLTGTPAVFSGHDGAVSTLDWSHDGRWLLSASQDGTLRLWSARSREAVLCLGRAVLAQPVRAAQFYYLDAFLLLSAGPELLLLKYRVDTRKDEMNRYKQRSGCSPVFRLPMAGAAEITCLSAVNEFYSHLVLAAGRNRAVEVFDLNAGRSAAMVAGAHTRPVHQICQNKGSPFATQQPQAYNLFATTAVGDGVRLWDLRTLRCERRFEGHPSRCYPCGLAFSPCGRLLASGAEDRHAYVYEMGSSTFSHRLSGHTDTVTTVAFSPSIPQLATATLDGKLQLFGAE</sequence>
<dbReference type="PROSITE" id="PS50082">
    <property type="entry name" value="WD_REPEATS_2"/>
    <property type="match status" value="3"/>
</dbReference>
<protein>
    <recommendedName>
        <fullName evidence="5">WD repeat-containing protein 27</fullName>
    </recommendedName>
</protein>
<dbReference type="InterPro" id="IPR015943">
    <property type="entry name" value="WD40/YVTN_repeat-like_dom_sf"/>
</dbReference>
<dbReference type="EMBL" id="JABVXQ010000019">
    <property type="protein sequence ID" value="KAF6073005.1"/>
    <property type="molecule type" value="Genomic_DNA"/>
</dbReference>
<name>A0A833YBJ1_9CHIR</name>
<keyword evidence="1" id="KW-0853">WD repeat</keyword>
<feature type="repeat" description="WD" evidence="1">
    <location>
        <begin position="792"/>
        <end position="826"/>
    </location>
</feature>
<dbReference type="InterPro" id="IPR042411">
    <property type="entry name" value="WDR27"/>
</dbReference>
<evidence type="ECO:0000313" key="3">
    <source>
        <dbReference type="EMBL" id="KAF6073005.1"/>
    </source>
</evidence>
<comment type="caution">
    <text evidence="3">The sequence shown here is derived from an EMBL/GenBank/DDBJ whole genome shotgun (WGS) entry which is preliminary data.</text>
</comment>
<dbReference type="Pfam" id="PF00400">
    <property type="entry name" value="WD40"/>
    <property type="match status" value="4"/>
</dbReference>
<evidence type="ECO:0000313" key="4">
    <source>
        <dbReference type="Proteomes" id="UP000664940"/>
    </source>
</evidence>
<gene>
    <name evidence="3" type="ORF">HJG60_009632</name>
</gene>
<dbReference type="AlphaFoldDB" id="A0A833YBJ1"/>
<evidence type="ECO:0000256" key="1">
    <source>
        <dbReference type="PROSITE-ProRule" id="PRU00221"/>
    </source>
</evidence>
<feature type="region of interest" description="Disordered" evidence="2">
    <location>
        <begin position="468"/>
        <end position="502"/>
    </location>
</feature>
<feature type="repeat" description="WD" evidence="1">
    <location>
        <begin position="160"/>
        <end position="202"/>
    </location>
</feature>
<dbReference type="InterPro" id="IPR001680">
    <property type="entry name" value="WD40_rpt"/>
</dbReference>
<reference evidence="3 4" key="1">
    <citation type="journal article" date="2020" name="Nature">
        <title>Six reference-quality genomes reveal evolution of bat adaptations.</title>
        <authorList>
            <person name="Jebb D."/>
            <person name="Huang Z."/>
            <person name="Pippel M."/>
            <person name="Hughes G.M."/>
            <person name="Lavrichenko K."/>
            <person name="Devanna P."/>
            <person name="Winkler S."/>
            <person name="Jermiin L.S."/>
            <person name="Skirmuntt E.C."/>
            <person name="Katzourakis A."/>
            <person name="Burkitt-Gray L."/>
            <person name="Ray D.A."/>
            <person name="Sullivan K.A.M."/>
            <person name="Roscito J.G."/>
            <person name="Kirilenko B.M."/>
            <person name="Davalos L.M."/>
            <person name="Corthals A.P."/>
            <person name="Power M.L."/>
            <person name="Jones G."/>
            <person name="Ransome R.D."/>
            <person name="Dechmann D.K.N."/>
            <person name="Locatelli A.G."/>
            <person name="Puechmaille S.J."/>
            <person name="Fedrigo O."/>
            <person name="Jarvis E.D."/>
            <person name="Hiller M."/>
            <person name="Vernes S.C."/>
            <person name="Myers E.W."/>
            <person name="Teeling E.C."/>
        </authorList>
    </citation>
    <scope>NUCLEOTIDE SEQUENCE [LARGE SCALE GENOMIC DNA]</scope>
    <source>
        <strain evidence="3">Bat1K_MPI-CBG_1</strain>
    </source>
</reference>
<feature type="repeat" description="WD" evidence="1">
    <location>
        <begin position="550"/>
        <end position="591"/>
    </location>
</feature>
<evidence type="ECO:0008006" key="5">
    <source>
        <dbReference type="Google" id="ProtNLM"/>
    </source>
</evidence>
<organism evidence="3 4">
    <name type="scientific">Phyllostomus discolor</name>
    <name type="common">pale spear-nosed bat</name>
    <dbReference type="NCBI Taxonomy" id="89673"/>
    <lineage>
        <taxon>Eukaryota</taxon>
        <taxon>Metazoa</taxon>
        <taxon>Chordata</taxon>
        <taxon>Craniata</taxon>
        <taxon>Vertebrata</taxon>
        <taxon>Euteleostomi</taxon>
        <taxon>Mammalia</taxon>
        <taxon>Eutheria</taxon>
        <taxon>Laurasiatheria</taxon>
        <taxon>Chiroptera</taxon>
        <taxon>Yangochiroptera</taxon>
        <taxon>Phyllostomidae</taxon>
        <taxon>Phyllostominae</taxon>
        <taxon>Phyllostomus</taxon>
    </lineage>
</organism>
<dbReference type="InterPro" id="IPR011047">
    <property type="entry name" value="Quinoprotein_ADH-like_sf"/>
</dbReference>
<evidence type="ECO:0000256" key="2">
    <source>
        <dbReference type="SAM" id="MobiDB-lite"/>
    </source>
</evidence>
<accession>A0A833YBJ1</accession>
<dbReference type="Proteomes" id="UP000664940">
    <property type="component" value="Unassembled WGS sequence"/>
</dbReference>
<dbReference type="Gene3D" id="2.130.10.10">
    <property type="entry name" value="YVTN repeat-like/Quinoprotein amine dehydrogenase"/>
    <property type="match status" value="4"/>
</dbReference>
<dbReference type="PANTHER" id="PTHR44525">
    <property type="entry name" value="WD REPEAT-CONTAINING PROTEIN 27"/>
    <property type="match status" value="1"/>
</dbReference>
<dbReference type="SMART" id="SM00320">
    <property type="entry name" value="WD40"/>
    <property type="match status" value="9"/>
</dbReference>
<dbReference type="SUPFAM" id="SSF50998">
    <property type="entry name" value="Quinoprotein alcohol dehydrogenase-like"/>
    <property type="match status" value="1"/>
</dbReference>
<proteinExistence type="predicted"/>
<dbReference type="PANTHER" id="PTHR44525:SF1">
    <property type="entry name" value="WD REPEAT-CONTAINING PROTEIN 27"/>
    <property type="match status" value="1"/>
</dbReference>
<dbReference type="PROSITE" id="PS50294">
    <property type="entry name" value="WD_REPEATS_REGION"/>
    <property type="match status" value="3"/>
</dbReference>